<evidence type="ECO:0000313" key="5">
    <source>
        <dbReference type="Proteomes" id="UP001381693"/>
    </source>
</evidence>
<sequence length="154" mass="16572">TILSKQYLLATGGQDTELCLWVVEVGGQMLSGGHSLPVIAPHHSLYGHTAPIMCVRFSTSGLLLASASGDKTVRLWDPIKLLPLAILESHKRYVTSCAFTDDGVLLAAGSGDRDVHVWKVDGVTNCIGRIGCGPSSSKRVLAKFPSQRFRENIK</sequence>
<keyword evidence="2" id="KW-0677">Repeat</keyword>
<feature type="repeat" description="WD" evidence="3">
    <location>
        <begin position="87"/>
        <end position="121"/>
    </location>
</feature>
<feature type="non-terminal residue" evidence="4">
    <location>
        <position position="154"/>
    </location>
</feature>
<dbReference type="PROSITE" id="PS50294">
    <property type="entry name" value="WD_REPEATS_REGION"/>
    <property type="match status" value="2"/>
</dbReference>
<proteinExistence type="predicted"/>
<dbReference type="EMBL" id="JAXCGZ010003537">
    <property type="protein sequence ID" value="KAK7083319.1"/>
    <property type="molecule type" value="Genomic_DNA"/>
</dbReference>
<dbReference type="Gene3D" id="2.130.10.10">
    <property type="entry name" value="YVTN repeat-like/Quinoprotein amine dehydrogenase"/>
    <property type="match status" value="1"/>
</dbReference>
<gene>
    <name evidence="4" type="ORF">SK128_004099</name>
</gene>
<feature type="repeat" description="WD" evidence="3">
    <location>
        <begin position="45"/>
        <end position="77"/>
    </location>
</feature>
<dbReference type="InterPro" id="IPR036322">
    <property type="entry name" value="WD40_repeat_dom_sf"/>
</dbReference>
<dbReference type="GO" id="GO:1990234">
    <property type="term" value="C:transferase complex"/>
    <property type="evidence" value="ECO:0007669"/>
    <property type="project" value="UniProtKB-ARBA"/>
</dbReference>
<dbReference type="Proteomes" id="UP001381693">
    <property type="component" value="Unassembled WGS sequence"/>
</dbReference>
<evidence type="ECO:0000256" key="3">
    <source>
        <dbReference type="PROSITE-ProRule" id="PRU00221"/>
    </source>
</evidence>
<name>A0AAN9ACW3_HALRR</name>
<reference evidence="4 5" key="1">
    <citation type="submission" date="2023-11" db="EMBL/GenBank/DDBJ databases">
        <title>Halocaridina rubra genome assembly.</title>
        <authorList>
            <person name="Smith C."/>
        </authorList>
    </citation>
    <scope>NUCLEOTIDE SEQUENCE [LARGE SCALE GENOMIC DNA]</scope>
    <source>
        <strain evidence="4">EP-1</strain>
        <tissue evidence="4">Whole</tissue>
    </source>
</reference>
<organism evidence="4 5">
    <name type="scientific">Halocaridina rubra</name>
    <name type="common">Hawaiian red shrimp</name>
    <dbReference type="NCBI Taxonomy" id="373956"/>
    <lineage>
        <taxon>Eukaryota</taxon>
        <taxon>Metazoa</taxon>
        <taxon>Ecdysozoa</taxon>
        <taxon>Arthropoda</taxon>
        <taxon>Crustacea</taxon>
        <taxon>Multicrustacea</taxon>
        <taxon>Malacostraca</taxon>
        <taxon>Eumalacostraca</taxon>
        <taxon>Eucarida</taxon>
        <taxon>Decapoda</taxon>
        <taxon>Pleocyemata</taxon>
        <taxon>Caridea</taxon>
        <taxon>Atyoidea</taxon>
        <taxon>Atyidae</taxon>
        <taxon>Halocaridina</taxon>
    </lineage>
</organism>
<dbReference type="PANTHER" id="PTHR22847:SF637">
    <property type="entry name" value="WD REPEAT DOMAIN 5B"/>
    <property type="match status" value="1"/>
</dbReference>
<accession>A0AAN9ACW3</accession>
<dbReference type="SMART" id="SM00320">
    <property type="entry name" value="WD40"/>
    <property type="match status" value="2"/>
</dbReference>
<dbReference type="PRINTS" id="PR00320">
    <property type="entry name" value="GPROTEINBRPT"/>
</dbReference>
<dbReference type="InterPro" id="IPR001680">
    <property type="entry name" value="WD40_rpt"/>
</dbReference>
<dbReference type="Pfam" id="PF00400">
    <property type="entry name" value="WD40"/>
    <property type="match status" value="2"/>
</dbReference>
<evidence type="ECO:0000313" key="4">
    <source>
        <dbReference type="EMBL" id="KAK7083319.1"/>
    </source>
</evidence>
<dbReference type="InterPro" id="IPR020472">
    <property type="entry name" value="WD40_PAC1"/>
</dbReference>
<dbReference type="AlphaFoldDB" id="A0AAN9ACW3"/>
<keyword evidence="1 3" id="KW-0853">WD repeat</keyword>
<dbReference type="PROSITE" id="PS50082">
    <property type="entry name" value="WD_REPEATS_2"/>
    <property type="match status" value="2"/>
</dbReference>
<keyword evidence="5" id="KW-1185">Reference proteome</keyword>
<dbReference type="SUPFAM" id="SSF50978">
    <property type="entry name" value="WD40 repeat-like"/>
    <property type="match status" value="1"/>
</dbReference>
<evidence type="ECO:0000256" key="2">
    <source>
        <dbReference type="ARBA" id="ARBA00022737"/>
    </source>
</evidence>
<comment type="caution">
    <text evidence="4">The sequence shown here is derived from an EMBL/GenBank/DDBJ whole genome shotgun (WGS) entry which is preliminary data.</text>
</comment>
<protein>
    <submittedName>
        <fullName evidence="4">Uncharacterized protein</fullName>
    </submittedName>
</protein>
<feature type="non-terminal residue" evidence="4">
    <location>
        <position position="1"/>
    </location>
</feature>
<dbReference type="PANTHER" id="PTHR22847">
    <property type="entry name" value="WD40 REPEAT PROTEIN"/>
    <property type="match status" value="1"/>
</dbReference>
<dbReference type="InterPro" id="IPR015943">
    <property type="entry name" value="WD40/YVTN_repeat-like_dom_sf"/>
</dbReference>
<evidence type="ECO:0000256" key="1">
    <source>
        <dbReference type="ARBA" id="ARBA00022574"/>
    </source>
</evidence>